<dbReference type="eggNOG" id="COG1009">
    <property type="taxonomic scope" value="Bacteria"/>
</dbReference>
<evidence type="ECO:0000256" key="6">
    <source>
        <dbReference type="ARBA" id="ARBA00031571"/>
    </source>
</evidence>
<feature type="transmembrane region" description="Helical" evidence="9">
    <location>
        <begin position="221"/>
        <end position="241"/>
    </location>
</feature>
<feature type="transmembrane region" description="Helical" evidence="9">
    <location>
        <begin position="12"/>
        <end position="31"/>
    </location>
</feature>
<keyword evidence="3 8" id="KW-0812">Transmembrane</keyword>
<keyword evidence="12" id="KW-0560">Oxidoreductase</keyword>
<dbReference type="InterPro" id="IPR018393">
    <property type="entry name" value="NADHpl_OxRdtase_5_subgr"/>
</dbReference>
<accession>D1AUF5</accession>
<dbReference type="InterPro" id="IPR001750">
    <property type="entry name" value="ND/Mrp_TM"/>
</dbReference>
<dbReference type="NCBIfam" id="NF005141">
    <property type="entry name" value="PRK06590.1"/>
    <property type="match status" value="1"/>
</dbReference>
<evidence type="ECO:0000256" key="2">
    <source>
        <dbReference type="ARBA" id="ARBA00019904"/>
    </source>
</evidence>
<dbReference type="GO" id="GO:0012505">
    <property type="term" value="C:endomembrane system"/>
    <property type="evidence" value="ECO:0007669"/>
    <property type="project" value="UniProtKB-SubCell"/>
</dbReference>
<dbReference type="PRINTS" id="PR01434">
    <property type="entry name" value="NADHDHGNASE5"/>
</dbReference>
<dbReference type="Pfam" id="PF00662">
    <property type="entry name" value="Proton_antipo_N"/>
    <property type="match status" value="1"/>
</dbReference>
<evidence type="ECO:0000256" key="8">
    <source>
        <dbReference type="RuleBase" id="RU000320"/>
    </source>
</evidence>
<evidence type="ECO:0000256" key="3">
    <source>
        <dbReference type="ARBA" id="ARBA00022692"/>
    </source>
</evidence>
<evidence type="ECO:0000256" key="5">
    <source>
        <dbReference type="ARBA" id="ARBA00023136"/>
    </source>
</evidence>
<feature type="transmembrane region" description="Helical" evidence="9">
    <location>
        <begin position="508"/>
        <end position="530"/>
    </location>
</feature>
<dbReference type="STRING" id="574556.ACIS_00580"/>
<evidence type="ECO:0000259" key="10">
    <source>
        <dbReference type="Pfam" id="PF00361"/>
    </source>
</evidence>
<feature type="transmembrane region" description="Helical" evidence="9">
    <location>
        <begin position="348"/>
        <end position="367"/>
    </location>
</feature>
<dbReference type="InterPro" id="IPR001516">
    <property type="entry name" value="Proton_antipo_N"/>
</dbReference>
<dbReference type="GO" id="GO:0042773">
    <property type="term" value="P:ATP synthesis coupled electron transport"/>
    <property type="evidence" value="ECO:0007669"/>
    <property type="project" value="InterPro"/>
</dbReference>
<feature type="transmembrane region" description="Helical" evidence="9">
    <location>
        <begin position="184"/>
        <end position="201"/>
    </location>
</feature>
<dbReference type="GO" id="GO:0015990">
    <property type="term" value="P:electron transport coupled proton transport"/>
    <property type="evidence" value="ECO:0007669"/>
    <property type="project" value="TreeGrafter"/>
</dbReference>
<evidence type="ECO:0000256" key="1">
    <source>
        <dbReference type="ARBA" id="ARBA00004127"/>
    </source>
</evidence>
<keyword evidence="5 9" id="KW-0472">Membrane</keyword>
<keyword evidence="4 9" id="KW-1133">Transmembrane helix</keyword>
<dbReference type="Pfam" id="PF00361">
    <property type="entry name" value="Proton_antipo_M"/>
    <property type="match status" value="1"/>
</dbReference>
<feature type="domain" description="NADH:quinone oxidoreductase/Mrp antiporter transmembrane" evidence="10">
    <location>
        <begin position="138"/>
        <end position="430"/>
    </location>
</feature>
<evidence type="ECO:0000259" key="11">
    <source>
        <dbReference type="Pfam" id="PF00662"/>
    </source>
</evidence>
<dbReference type="GO" id="GO:0008137">
    <property type="term" value="F:NADH dehydrogenase (ubiquinone) activity"/>
    <property type="evidence" value="ECO:0007669"/>
    <property type="project" value="InterPro"/>
</dbReference>
<feature type="transmembrane region" description="Helical" evidence="9">
    <location>
        <begin position="295"/>
        <end position="313"/>
    </location>
</feature>
<feature type="transmembrane region" description="Helical" evidence="9">
    <location>
        <begin position="145"/>
        <end position="163"/>
    </location>
</feature>
<evidence type="ECO:0000256" key="4">
    <source>
        <dbReference type="ARBA" id="ARBA00022989"/>
    </source>
</evidence>
<dbReference type="PANTHER" id="PTHR42829">
    <property type="entry name" value="NADH-UBIQUINONE OXIDOREDUCTASE CHAIN 5"/>
    <property type="match status" value="1"/>
</dbReference>
<dbReference type="GO" id="GO:0003954">
    <property type="term" value="F:NADH dehydrogenase activity"/>
    <property type="evidence" value="ECO:0007669"/>
    <property type="project" value="TreeGrafter"/>
</dbReference>
<gene>
    <name evidence="12" type="primary">nuoL</name>
    <name evidence="12" type="ordered locus">ACIS_00580</name>
</gene>
<feature type="domain" description="NADH-Ubiquinone oxidoreductase (complex I) chain 5 N-terminal" evidence="11">
    <location>
        <begin position="72"/>
        <end position="121"/>
    </location>
</feature>
<organism evidence="12 13">
    <name type="scientific">Anaplasma centrale (strain Israel)</name>
    <name type="common">Anaplasma marginale subsp. centrale (strain Israel)</name>
    <dbReference type="NCBI Taxonomy" id="574556"/>
    <lineage>
        <taxon>Bacteria</taxon>
        <taxon>Pseudomonadati</taxon>
        <taxon>Pseudomonadota</taxon>
        <taxon>Alphaproteobacteria</taxon>
        <taxon>Rickettsiales</taxon>
        <taxon>Anaplasmataceae</taxon>
        <taxon>Anaplasma</taxon>
    </lineage>
</organism>
<dbReference type="GO" id="GO:0016020">
    <property type="term" value="C:membrane"/>
    <property type="evidence" value="ECO:0007669"/>
    <property type="project" value="UniProtKB-SubCell"/>
</dbReference>
<feature type="transmembrane region" description="Helical" evidence="9">
    <location>
        <begin position="388"/>
        <end position="408"/>
    </location>
</feature>
<dbReference type="EMBL" id="CP001759">
    <property type="protein sequence ID" value="ACZ49183.1"/>
    <property type="molecule type" value="Genomic_DNA"/>
</dbReference>
<dbReference type="AlphaFoldDB" id="D1AUF5"/>
<feature type="transmembrane region" description="Helical" evidence="9">
    <location>
        <begin position="37"/>
        <end position="58"/>
    </location>
</feature>
<dbReference type="Gene3D" id="1.20.5.2700">
    <property type="match status" value="1"/>
</dbReference>
<protein>
    <recommendedName>
        <fullName evidence="2">NADH-quinone oxidoreductase subunit L</fullName>
    </recommendedName>
    <alternativeName>
        <fullName evidence="6">NADH dehydrogenase I subunit L</fullName>
    </alternativeName>
    <alternativeName>
        <fullName evidence="7">NDH-1 subunit L</fullName>
    </alternativeName>
</protein>
<feature type="transmembrane region" description="Helical" evidence="9">
    <location>
        <begin position="420"/>
        <end position="445"/>
    </location>
</feature>
<keyword evidence="13" id="KW-1185">Reference proteome</keyword>
<feature type="transmembrane region" description="Helical" evidence="9">
    <location>
        <begin position="612"/>
        <end position="634"/>
    </location>
</feature>
<feature type="transmembrane region" description="Helical" evidence="9">
    <location>
        <begin position="121"/>
        <end position="139"/>
    </location>
</feature>
<comment type="subcellular location">
    <subcellularLocation>
        <location evidence="1">Endomembrane system</location>
        <topology evidence="1">Multi-pass membrane protein</topology>
    </subcellularLocation>
    <subcellularLocation>
        <location evidence="8">Membrane</location>
        <topology evidence="8">Multi-pass membrane protein</topology>
    </subcellularLocation>
</comment>
<reference evidence="12 13" key="1">
    <citation type="journal article" date="2010" name="J. Bacteriol.">
        <title>Complete genome sequence of Anaplasma marginale subsp. centrale.</title>
        <authorList>
            <person name="Herndon D.R."/>
            <person name="Palmer G.H."/>
            <person name="Shkap V."/>
            <person name="Knowles D.P. Jr."/>
            <person name="Brayton K.A."/>
        </authorList>
    </citation>
    <scope>NUCLEOTIDE SEQUENCE [LARGE SCALE GENOMIC DNA]</scope>
    <source>
        <strain evidence="12 13">Israel</strain>
    </source>
</reference>
<dbReference type="HOGENOM" id="CLU_007100_6_0_5"/>
<name>D1AUF5_ANACI</name>
<dbReference type="PANTHER" id="PTHR42829:SF2">
    <property type="entry name" value="NADH-UBIQUINONE OXIDOREDUCTASE CHAIN 5"/>
    <property type="match status" value="1"/>
</dbReference>
<dbReference type="Proteomes" id="UP000000630">
    <property type="component" value="Chromosome"/>
</dbReference>
<feature type="transmembrane region" description="Helical" evidence="9">
    <location>
        <begin position="320"/>
        <end position="342"/>
    </location>
</feature>
<evidence type="ECO:0000313" key="13">
    <source>
        <dbReference type="Proteomes" id="UP000000630"/>
    </source>
</evidence>
<dbReference type="NCBIfam" id="TIGR01974">
    <property type="entry name" value="NDH_I_L"/>
    <property type="match status" value="1"/>
</dbReference>
<dbReference type="InterPro" id="IPR003945">
    <property type="entry name" value="NU5C-like"/>
</dbReference>
<feature type="transmembrane region" description="Helical" evidence="9">
    <location>
        <begin position="90"/>
        <end position="109"/>
    </location>
</feature>
<feature type="transmembrane region" description="Helical" evidence="9">
    <location>
        <begin position="466"/>
        <end position="488"/>
    </location>
</feature>
<dbReference type="KEGG" id="acn:ACIS_00580"/>
<proteinExistence type="predicted"/>
<evidence type="ECO:0000256" key="7">
    <source>
        <dbReference type="ARBA" id="ARBA00032795"/>
    </source>
</evidence>
<evidence type="ECO:0000313" key="12">
    <source>
        <dbReference type="EMBL" id="ACZ49183.1"/>
    </source>
</evidence>
<evidence type="ECO:0000256" key="9">
    <source>
        <dbReference type="SAM" id="Phobius"/>
    </source>
</evidence>
<feature type="transmembrane region" description="Helical" evidence="9">
    <location>
        <begin position="262"/>
        <end position="280"/>
    </location>
</feature>
<sequence length="637" mass="69544">MLAQLSCGGRMFSVEFLCVTLPLIGAIIGQAMGRSRLLSSGMISACVFCSAVLSWYLFLTLQQRYSIEVMPWFHIGNMAVQWSICIDKLSAVMLVVVTTVSLMVHFYSIGYMSSDGGGVRFLAYLSIFTFFMMVLVTSGNFVQLFFGWEGVGLCSYLLIGFWFKKDAANRSAMKAFVVNRVGDLFFLCGMLAIFYVFRSLSFDEIFEQISNGAGFGVINVFGYQIQVVSIACILLFLGCMGKSAQLGLHTWLPDAMEGPTPASALIHAATMVTAGVFLVARCSPIFELSQAARDVVLTVGLATCLIAALVAIVQEDIKKIVAYSTCSQLGYMFVACGTSNYHLAIFHLATHALFKSLLFLAAGNVIHSNAGEQRITHMSRRCWRDIPLTYTLMWIGSLALMGVFPFAGFYSKELIIESSIVSNVGFAVTNLVACLTSVYSCRLMLKVFHNSSTERVASIHESSSIMLLPLFVLAIGAVFSGIWLKNFWGITGSEFWDGSLAVHPHEGIGQLLSFLPAALGIAGALLYLVYHSRLCVIALPDKLVGPVCGLLKNKFYFDELYDLTLVRPMGRIATTFRVVADQKVIDYFLLGGITGAVGTCARYSVKVQSGRAFDYALVMLSGVAATALLVIYSFGIR</sequence>